<sequence length="311" mass="35407">MKFVILGLLFALVGFLLVELALKLLFGFGNPPLYVADDTIGYLLAPNQRVRRFGNLININQYSMRSNEIEKTRPLNILRVFLIGDSIVNGNWWTDQSSTLSVRLENSLLQYDEIQWAEVLNASANSWGPRNELAYLQKFGIFESQIVILVINTDDLFGVQPNSLQVGKDRSYPNQKPLLAILEIFNRFKKQQPIPGLKEVQNEKGDRIGKNLTAIIEIKKYVVTNNGILLLAMTPLKREVLHGPRDYEIVARERVDKLVAQQQIPYIDFLQLFQDTPIPEHLYRDHIHLSPSGNTLVTQSLTALTLEVLAK</sequence>
<evidence type="ECO:0000313" key="2">
    <source>
        <dbReference type="EMBL" id="NEZ63778.1"/>
    </source>
</evidence>
<dbReference type="Proteomes" id="UP000473574">
    <property type="component" value="Unassembled WGS sequence"/>
</dbReference>
<proteinExistence type="predicted"/>
<keyword evidence="2" id="KW-0378">Hydrolase</keyword>
<dbReference type="InterPro" id="IPR036514">
    <property type="entry name" value="SGNH_hydro_sf"/>
</dbReference>
<dbReference type="SUPFAM" id="SSF52266">
    <property type="entry name" value="SGNH hydrolase"/>
    <property type="match status" value="1"/>
</dbReference>
<protein>
    <submittedName>
        <fullName evidence="2">SGNH/GDSL hydrolase family protein</fullName>
    </submittedName>
</protein>
<organism evidence="2 3">
    <name type="scientific">Adonisia turfae CCMR0082</name>
    <dbReference type="NCBI Taxonomy" id="2304604"/>
    <lineage>
        <taxon>Bacteria</taxon>
        <taxon>Bacillati</taxon>
        <taxon>Cyanobacteriota</taxon>
        <taxon>Adonisia</taxon>
        <taxon>Adonisia turfae</taxon>
    </lineage>
</organism>
<dbReference type="AlphaFoldDB" id="A0A6M0S5N5"/>
<gene>
    <name evidence="2" type="ORF">D0962_13440</name>
</gene>
<dbReference type="Pfam" id="PF13472">
    <property type="entry name" value="Lipase_GDSL_2"/>
    <property type="match status" value="1"/>
</dbReference>
<comment type="caution">
    <text evidence="2">The sequence shown here is derived from an EMBL/GenBank/DDBJ whole genome shotgun (WGS) entry which is preliminary data.</text>
</comment>
<reference evidence="2 3" key="1">
    <citation type="journal article" date="2020" name="Microb. Ecol.">
        <title>Ecogenomics of the Marine Benthic Filamentous Cyanobacterium Adonisia.</title>
        <authorList>
            <person name="Walter J.M."/>
            <person name="Coutinho F.H."/>
            <person name="Leomil L."/>
            <person name="Hargreaves P.I."/>
            <person name="Campeao M.E."/>
            <person name="Vieira V.V."/>
            <person name="Silva B.S."/>
            <person name="Fistarol G.O."/>
            <person name="Salomon P.S."/>
            <person name="Sawabe T."/>
            <person name="Mino S."/>
            <person name="Hosokawa M."/>
            <person name="Miyashita H."/>
            <person name="Maruyama F."/>
            <person name="van Verk M.C."/>
            <person name="Dutilh B.E."/>
            <person name="Thompson C.C."/>
            <person name="Thompson F.L."/>
        </authorList>
    </citation>
    <scope>NUCLEOTIDE SEQUENCE [LARGE SCALE GENOMIC DNA]</scope>
    <source>
        <strain evidence="2 3">CCMR0082</strain>
    </source>
</reference>
<dbReference type="RefSeq" id="WP_163663563.1">
    <property type="nucleotide sequence ID" value="NZ_QZCE01000002.1"/>
</dbReference>
<evidence type="ECO:0000259" key="1">
    <source>
        <dbReference type="Pfam" id="PF13472"/>
    </source>
</evidence>
<dbReference type="Gene3D" id="3.40.50.1110">
    <property type="entry name" value="SGNH hydrolase"/>
    <property type="match status" value="1"/>
</dbReference>
<dbReference type="EMBL" id="QZCE01000002">
    <property type="protein sequence ID" value="NEZ63778.1"/>
    <property type="molecule type" value="Genomic_DNA"/>
</dbReference>
<dbReference type="InterPro" id="IPR013830">
    <property type="entry name" value="SGNH_hydro"/>
</dbReference>
<feature type="domain" description="SGNH hydrolase-type esterase" evidence="1">
    <location>
        <begin position="82"/>
        <end position="295"/>
    </location>
</feature>
<evidence type="ECO:0000313" key="3">
    <source>
        <dbReference type="Proteomes" id="UP000473574"/>
    </source>
</evidence>
<dbReference type="GO" id="GO:0016787">
    <property type="term" value="F:hydrolase activity"/>
    <property type="evidence" value="ECO:0007669"/>
    <property type="project" value="UniProtKB-KW"/>
</dbReference>
<accession>A0A6M0S5N5</accession>
<name>A0A6M0S5N5_9CYAN</name>